<gene>
    <name evidence="2" type="ORF">EVAR_85410_1</name>
</gene>
<protein>
    <submittedName>
        <fullName evidence="2">Uncharacterized protein</fullName>
    </submittedName>
</protein>
<evidence type="ECO:0000313" key="2">
    <source>
        <dbReference type="EMBL" id="GBP51199.1"/>
    </source>
</evidence>
<evidence type="ECO:0000313" key="3">
    <source>
        <dbReference type="Proteomes" id="UP000299102"/>
    </source>
</evidence>
<dbReference type="EMBL" id="BGZK01000577">
    <property type="protein sequence ID" value="GBP51199.1"/>
    <property type="molecule type" value="Genomic_DNA"/>
</dbReference>
<evidence type="ECO:0000256" key="1">
    <source>
        <dbReference type="SAM" id="MobiDB-lite"/>
    </source>
</evidence>
<keyword evidence="3" id="KW-1185">Reference proteome</keyword>
<dbReference type="Proteomes" id="UP000299102">
    <property type="component" value="Unassembled WGS sequence"/>
</dbReference>
<sequence>MAFAVGDGLYDMYVEIVSRKETAETLQRDLIIEEEPSDRLSSNVYESGSSGGRWRAPARRRAAARAGGRRKRSDVKNPLI</sequence>
<feature type="region of interest" description="Disordered" evidence="1">
    <location>
        <begin position="39"/>
        <end position="80"/>
    </location>
</feature>
<proteinExistence type="predicted"/>
<comment type="caution">
    <text evidence="2">The sequence shown here is derived from an EMBL/GenBank/DDBJ whole genome shotgun (WGS) entry which is preliminary data.</text>
</comment>
<accession>A0A4C1WLL8</accession>
<reference evidence="2 3" key="1">
    <citation type="journal article" date="2019" name="Commun. Biol.">
        <title>The bagworm genome reveals a unique fibroin gene that provides high tensile strength.</title>
        <authorList>
            <person name="Kono N."/>
            <person name="Nakamura H."/>
            <person name="Ohtoshi R."/>
            <person name="Tomita M."/>
            <person name="Numata K."/>
            <person name="Arakawa K."/>
        </authorList>
    </citation>
    <scope>NUCLEOTIDE SEQUENCE [LARGE SCALE GENOMIC DNA]</scope>
</reference>
<dbReference type="AlphaFoldDB" id="A0A4C1WLL8"/>
<organism evidence="2 3">
    <name type="scientific">Eumeta variegata</name>
    <name type="common">Bagworm moth</name>
    <name type="synonym">Eumeta japonica</name>
    <dbReference type="NCBI Taxonomy" id="151549"/>
    <lineage>
        <taxon>Eukaryota</taxon>
        <taxon>Metazoa</taxon>
        <taxon>Ecdysozoa</taxon>
        <taxon>Arthropoda</taxon>
        <taxon>Hexapoda</taxon>
        <taxon>Insecta</taxon>
        <taxon>Pterygota</taxon>
        <taxon>Neoptera</taxon>
        <taxon>Endopterygota</taxon>
        <taxon>Lepidoptera</taxon>
        <taxon>Glossata</taxon>
        <taxon>Ditrysia</taxon>
        <taxon>Tineoidea</taxon>
        <taxon>Psychidae</taxon>
        <taxon>Oiketicinae</taxon>
        <taxon>Eumeta</taxon>
    </lineage>
</organism>
<name>A0A4C1WLL8_EUMVA</name>
<feature type="compositionally biased region" description="Basic residues" evidence="1">
    <location>
        <begin position="56"/>
        <end position="73"/>
    </location>
</feature>